<reference evidence="2 3" key="2">
    <citation type="submission" date="2018-04" db="EMBL/GenBank/DDBJ databases">
        <title>Thauera lacus sp. nov., isolated from an saline lake in Inner Mongolia, China.</title>
        <authorList>
            <person name="Liang Q.-Y."/>
        </authorList>
    </citation>
    <scope>NUCLEOTIDE SEQUENCE [LARGE SCALE GENOMIC DNA]</scope>
    <source>
        <strain evidence="2 3">D20</strain>
    </source>
</reference>
<dbReference type="EMBL" id="PZKC01000016">
    <property type="protein sequence ID" value="PTD95190.1"/>
    <property type="molecule type" value="Genomic_DNA"/>
</dbReference>
<feature type="compositionally biased region" description="Low complexity" evidence="1">
    <location>
        <begin position="48"/>
        <end position="126"/>
    </location>
</feature>
<name>A0A2T4IBN4_9RHOO</name>
<evidence type="ECO:0000313" key="3">
    <source>
        <dbReference type="Proteomes" id="UP000241193"/>
    </source>
</evidence>
<reference evidence="2 3" key="1">
    <citation type="submission" date="2018-03" db="EMBL/GenBank/DDBJ databases">
        <authorList>
            <person name="Keele B.F."/>
        </authorList>
    </citation>
    <scope>NUCLEOTIDE SEQUENCE [LARGE SCALE GENOMIC DNA]</scope>
    <source>
        <strain evidence="2 3">D20</strain>
    </source>
</reference>
<accession>A0A2T4IBN4</accession>
<organism evidence="2 3">
    <name type="scientific">Pseudothauera lacus</name>
    <dbReference type="NCBI Taxonomy" id="2136175"/>
    <lineage>
        <taxon>Bacteria</taxon>
        <taxon>Pseudomonadati</taxon>
        <taxon>Pseudomonadota</taxon>
        <taxon>Betaproteobacteria</taxon>
        <taxon>Rhodocyclales</taxon>
        <taxon>Zoogloeaceae</taxon>
        <taxon>Pseudothauera</taxon>
    </lineage>
</organism>
<comment type="caution">
    <text evidence="2">The sequence shown here is derived from an EMBL/GenBank/DDBJ whole genome shotgun (WGS) entry which is preliminary data.</text>
</comment>
<proteinExistence type="predicted"/>
<feature type="compositionally biased region" description="Polar residues" evidence="1">
    <location>
        <begin position="1"/>
        <end position="19"/>
    </location>
</feature>
<protein>
    <submittedName>
        <fullName evidence="2">Uncharacterized protein</fullName>
    </submittedName>
</protein>
<dbReference type="AlphaFoldDB" id="A0A2T4IBN4"/>
<keyword evidence="3" id="KW-1185">Reference proteome</keyword>
<gene>
    <name evidence="2" type="ORF">C8261_15465</name>
</gene>
<dbReference type="Proteomes" id="UP000241193">
    <property type="component" value="Unassembled WGS sequence"/>
</dbReference>
<evidence type="ECO:0000256" key="1">
    <source>
        <dbReference type="SAM" id="MobiDB-lite"/>
    </source>
</evidence>
<evidence type="ECO:0000313" key="2">
    <source>
        <dbReference type="EMBL" id="PTD95190.1"/>
    </source>
</evidence>
<feature type="region of interest" description="Disordered" evidence="1">
    <location>
        <begin position="1"/>
        <end position="142"/>
    </location>
</feature>
<feature type="compositionally biased region" description="Basic and acidic residues" evidence="1">
    <location>
        <begin position="21"/>
        <end position="32"/>
    </location>
</feature>
<sequence length="165" mass="16357">MDTSMKLSNVDTASLQSLRPPQREEQDARRDAPAVSAQPPGVEVDISPAGRAALEQAQAAAQPQPASAPVTTPPQAASADPVQAAAAAPAPASQPSVAATPVETAQSANAARAAGAPVAEPAGSPPRAQQPDAPSAAAKPAVQLYLDNAARLETQPTPAAVRTAA</sequence>